<dbReference type="GO" id="GO:0006508">
    <property type="term" value="P:proteolysis"/>
    <property type="evidence" value="ECO:0007669"/>
    <property type="project" value="UniProtKB-KW"/>
</dbReference>
<keyword evidence="6" id="KW-0190">Covalent protein-DNA linkage</keyword>
<dbReference type="PANTHER" id="PTHR13604:SF0">
    <property type="entry name" value="ABASIC SITE PROCESSING PROTEIN HMCES"/>
    <property type="match status" value="1"/>
</dbReference>
<keyword evidence="14" id="KW-1185">Reference proteome</keyword>
<keyword evidence="3 12" id="KW-0645">Protease</keyword>
<evidence type="ECO:0000313" key="14">
    <source>
        <dbReference type="Proteomes" id="UP000242450"/>
    </source>
</evidence>
<sequence length="232" mass="25712">MQETMAMLPPAGQGCRGVPDLPWVCFQSEQVGAVASPEDWEKVWDNWRPLTMAGIFDCWEPPEGGDCLYSYSIITVDSCKVMTDIHNRQVTPRLPSEGSAQALMPAILDGEEAVSKWLDFGEVSAQEALKLIHPTENIAFHPVSSMVNRSWNNAPECLLPLHLLTGKVGAWTPAGPARRSVCSEGPVSACWDLYNQRLNPNHPQFFLVRSKAAQGRDSQRWLRVGLVHACQC</sequence>
<dbReference type="GO" id="GO:0008233">
    <property type="term" value="F:peptidase activity"/>
    <property type="evidence" value="ECO:0007669"/>
    <property type="project" value="UniProtKB-KW"/>
</dbReference>
<keyword evidence="8" id="KW-0456">Lyase</keyword>
<comment type="similarity">
    <text evidence="1 12">Belongs to the SOS response-associated peptidase family.</text>
</comment>
<dbReference type="GO" id="GO:0003697">
    <property type="term" value="F:single-stranded DNA binding"/>
    <property type="evidence" value="ECO:0007669"/>
    <property type="project" value="InterPro"/>
</dbReference>
<proteinExistence type="inferred from homology"/>
<organism evidence="13 14">
    <name type="scientific">Cervus elaphus hippelaphus</name>
    <name type="common">European red deer</name>
    <dbReference type="NCBI Taxonomy" id="46360"/>
    <lineage>
        <taxon>Eukaryota</taxon>
        <taxon>Metazoa</taxon>
        <taxon>Chordata</taxon>
        <taxon>Craniata</taxon>
        <taxon>Vertebrata</taxon>
        <taxon>Euteleostomi</taxon>
        <taxon>Mammalia</taxon>
        <taxon>Eutheria</taxon>
        <taxon>Laurasiatheria</taxon>
        <taxon>Artiodactyla</taxon>
        <taxon>Ruminantia</taxon>
        <taxon>Pecora</taxon>
        <taxon>Cervidae</taxon>
        <taxon>Cervinae</taxon>
        <taxon>Cervus</taxon>
    </lineage>
</organism>
<evidence type="ECO:0000256" key="5">
    <source>
        <dbReference type="ARBA" id="ARBA00022801"/>
    </source>
</evidence>
<dbReference type="AlphaFoldDB" id="A0A212C9T0"/>
<evidence type="ECO:0000256" key="6">
    <source>
        <dbReference type="ARBA" id="ARBA00023124"/>
    </source>
</evidence>
<accession>A0A212C9T0</accession>
<evidence type="ECO:0000256" key="8">
    <source>
        <dbReference type="ARBA" id="ARBA00023239"/>
    </source>
</evidence>
<dbReference type="EMBL" id="MKHE01000024">
    <property type="protein sequence ID" value="OWK02746.1"/>
    <property type="molecule type" value="Genomic_DNA"/>
</dbReference>
<dbReference type="InterPro" id="IPR003738">
    <property type="entry name" value="SRAP"/>
</dbReference>
<gene>
    <name evidence="13" type="ORF">Celaphus_00010682</name>
</gene>
<reference evidence="13 14" key="1">
    <citation type="journal article" date="2018" name="Mol. Genet. Genomics">
        <title>The red deer Cervus elaphus genome CerEla1.0: sequencing, annotating, genes, and chromosomes.</title>
        <authorList>
            <person name="Bana N.A."/>
            <person name="Nyiri A."/>
            <person name="Nagy J."/>
            <person name="Frank K."/>
            <person name="Nagy T."/>
            <person name="Steger V."/>
            <person name="Schiller M."/>
            <person name="Lakatos P."/>
            <person name="Sugar L."/>
            <person name="Horn P."/>
            <person name="Barta E."/>
            <person name="Orosz L."/>
        </authorList>
    </citation>
    <scope>NUCLEOTIDE SEQUENCE [LARGE SCALE GENOMIC DNA]</scope>
    <source>
        <strain evidence="13">Hungarian</strain>
    </source>
</reference>
<name>A0A212C9T0_CEREH</name>
<dbReference type="EC" id="3.4.-.-" evidence="12"/>
<keyword evidence="5 12" id="KW-0378">Hydrolase</keyword>
<dbReference type="OrthoDB" id="2111841at2759"/>
<comment type="function">
    <text evidence="12">Sensor of abasic sites in single-stranded DNA (ssDNA) required to preserve genome integrity by promoting error-free repair of abasic sites. Acts as an enzyme that recognizes and binds abasic sites in ssDNA at replication forks and chemically modifies the lesion by forming a covalent cross-link with DNA: forms a stable thiazolidine linkage between a ring-opened abasic site and the alpha-amino and sulfhydryl substituents of its N-terminal catalytic cysteine residue. The HMCES DNA-protein cross-link is then either reversed or degraded. HMCES is able to catalyze the reversal of its thiazolidine cross-link and cycle between a cross-link and a non-cross-linked state depending on DNA context: mediates self-reversal of the thiazolidine cross-link in double stranded DNA, allowing APEX1 to initiate downstream repair of abasic sites. The HMCES DNA-protein cross-link can also be degraded by the SPRTN metalloprotease following unfolding by the BRIP1/FANCJ helicase. Acts as a protease: mediates autocatalytic processing of its N-terminal methionine in order to expose the catalytic cysteine.</text>
</comment>
<keyword evidence="7" id="KW-0238">DNA-binding</keyword>
<dbReference type="GO" id="GO:0016829">
    <property type="term" value="F:lyase activity"/>
    <property type="evidence" value="ECO:0007669"/>
    <property type="project" value="UniProtKB-KW"/>
</dbReference>
<evidence type="ECO:0000256" key="4">
    <source>
        <dbReference type="ARBA" id="ARBA00022763"/>
    </source>
</evidence>
<keyword evidence="4" id="KW-0227">DNA damage</keyword>
<evidence type="ECO:0000256" key="12">
    <source>
        <dbReference type="RuleBase" id="RU364100"/>
    </source>
</evidence>
<dbReference type="PANTHER" id="PTHR13604">
    <property type="entry name" value="DC12-RELATED"/>
    <property type="match status" value="1"/>
</dbReference>
<dbReference type="GO" id="GO:0106300">
    <property type="term" value="P:protein-DNA covalent cross-linking repair"/>
    <property type="evidence" value="ECO:0007669"/>
    <property type="project" value="InterPro"/>
</dbReference>
<dbReference type="Proteomes" id="UP000242450">
    <property type="component" value="Chromosome 24"/>
</dbReference>
<evidence type="ECO:0000313" key="13">
    <source>
        <dbReference type="EMBL" id="OWK02746.1"/>
    </source>
</evidence>
<dbReference type="InterPro" id="IPR036590">
    <property type="entry name" value="SRAP-like"/>
</dbReference>
<dbReference type="SUPFAM" id="SSF143081">
    <property type="entry name" value="BB1717-like"/>
    <property type="match status" value="1"/>
</dbReference>
<evidence type="ECO:0000256" key="7">
    <source>
        <dbReference type="ARBA" id="ARBA00023125"/>
    </source>
</evidence>
<evidence type="ECO:0000256" key="3">
    <source>
        <dbReference type="ARBA" id="ARBA00022670"/>
    </source>
</evidence>
<dbReference type="Pfam" id="PF02586">
    <property type="entry name" value="SRAP"/>
    <property type="match status" value="1"/>
</dbReference>
<evidence type="ECO:0000256" key="10">
    <source>
        <dbReference type="ARBA" id="ARBA00030898"/>
    </source>
</evidence>
<comment type="caution">
    <text evidence="13">The sequence shown here is derived from an EMBL/GenBank/DDBJ whole genome shotgun (WGS) entry which is preliminary data.</text>
</comment>
<evidence type="ECO:0000256" key="1">
    <source>
        <dbReference type="ARBA" id="ARBA00008136"/>
    </source>
</evidence>
<evidence type="ECO:0000256" key="2">
    <source>
        <dbReference type="ARBA" id="ARBA00015888"/>
    </source>
</evidence>
<protein>
    <recommendedName>
        <fullName evidence="2 12">Abasic site processing protein HMCES</fullName>
        <shortName evidence="12">ES cell-specific 5hmC-binding protein</shortName>
        <ecNumber evidence="12">3.4.-.-</ecNumber>
    </recommendedName>
    <alternativeName>
        <fullName evidence="9 12">Embryonic stem cell-specific 5-hydroxymethylcytosine-binding protein</fullName>
    </alternativeName>
    <alternativeName>
        <fullName evidence="10 12">Peptidase HMCES</fullName>
    </alternativeName>
    <alternativeName>
        <fullName evidence="11 12">SRAP domain-containing protein 1</fullName>
    </alternativeName>
</protein>
<evidence type="ECO:0000256" key="11">
    <source>
        <dbReference type="ARBA" id="ARBA00031130"/>
    </source>
</evidence>
<dbReference type="Gene3D" id="3.90.1680.10">
    <property type="entry name" value="SOS response associated peptidase-like"/>
    <property type="match status" value="1"/>
</dbReference>
<evidence type="ECO:0000256" key="9">
    <source>
        <dbReference type="ARBA" id="ARBA00030390"/>
    </source>
</evidence>